<dbReference type="Gene3D" id="1.20.900.10">
    <property type="entry name" value="Dbl homology (DH) domain"/>
    <property type="match status" value="1"/>
</dbReference>
<dbReference type="InterPro" id="IPR040181">
    <property type="entry name" value="PKHG5/7"/>
</dbReference>
<organism evidence="8 9">
    <name type="scientific">Oncorhynchus mykiss</name>
    <name type="common">Rainbow trout</name>
    <name type="synonym">Salmo gairdneri</name>
    <dbReference type="NCBI Taxonomy" id="8022"/>
    <lineage>
        <taxon>Eukaryota</taxon>
        <taxon>Metazoa</taxon>
        <taxon>Chordata</taxon>
        <taxon>Craniata</taxon>
        <taxon>Vertebrata</taxon>
        <taxon>Euteleostomi</taxon>
        <taxon>Actinopterygii</taxon>
        <taxon>Neopterygii</taxon>
        <taxon>Teleostei</taxon>
        <taxon>Protacanthopterygii</taxon>
        <taxon>Salmoniformes</taxon>
        <taxon>Salmonidae</taxon>
        <taxon>Salmoninae</taxon>
        <taxon>Oncorhynchus</taxon>
    </lineage>
</organism>
<dbReference type="GO" id="GO:0043542">
    <property type="term" value="P:endothelial cell migration"/>
    <property type="evidence" value="ECO:0007669"/>
    <property type="project" value="TreeGrafter"/>
</dbReference>
<dbReference type="PANTHER" id="PTHR13217:SF12">
    <property type="entry name" value="PLECKSTRIN HOMOLOGY DOMAIN-CONTAINING FAMILY G MEMBER 5 ISOFORM X1-RELATED"/>
    <property type="match status" value="1"/>
</dbReference>
<dbReference type="Gene3D" id="2.30.29.30">
    <property type="entry name" value="Pleckstrin-homology domain (PH domain)/Phosphotyrosine-binding domain (PTB)"/>
    <property type="match status" value="1"/>
</dbReference>
<dbReference type="FunFam" id="1.20.900.10:FF:000017">
    <property type="entry name" value="pleckstrin homology domain-containing family G member 5 isoform X1"/>
    <property type="match status" value="1"/>
</dbReference>
<evidence type="ECO:0000313" key="9">
    <source>
        <dbReference type="Proteomes" id="UP000193380"/>
    </source>
</evidence>
<evidence type="ECO:0000256" key="5">
    <source>
        <dbReference type="SAM" id="MobiDB-lite"/>
    </source>
</evidence>
<feature type="region of interest" description="Disordered" evidence="5">
    <location>
        <begin position="786"/>
        <end position="816"/>
    </location>
</feature>
<feature type="domain" description="DH" evidence="7">
    <location>
        <begin position="147"/>
        <end position="379"/>
    </location>
</feature>
<dbReference type="GO" id="GO:0007266">
    <property type="term" value="P:Rho protein signal transduction"/>
    <property type="evidence" value="ECO:0007669"/>
    <property type="project" value="TreeGrafter"/>
</dbReference>
<dbReference type="Proteomes" id="UP000193380">
    <property type="component" value="Unassembled WGS sequence"/>
</dbReference>
<evidence type="ECO:0000256" key="2">
    <source>
        <dbReference type="ARBA" id="ARBA00004496"/>
    </source>
</evidence>
<dbReference type="CDD" id="cd00160">
    <property type="entry name" value="RhoGEF"/>
    <property type="match status" value="1"/>
</dbReference>
<feature type="compositionally biased region" description="Basic residues" evidence="5">
    <location>
        <begin position="807"/>
        <end position="816"/>
    </location>
</feature>
<dbReference type="Pfam" id="PF00621">
    <property type="entry name" value="RhoGEF"/>
    <property type="match status" value="1"/>
</dbReference>
<reference evidence="8" key="2">
    <citation type="submission" date="2014-03" db="EMBL/GenBank/DDBJ databases">
        <authorList>
            <person name="Genoscope - CEA"/>
        </authorList>
    </citation>
    <scope>NUCLEOTIDE SEQUENCE</scope>
</reference>
<evidence type="ECO:0000256" key="3">
    <source>
        <dbReference type="ARBA" id="ARBA00022490"/>
    </source>
</evidence>
<feature type="compositionally biased region" description="Polar residues" evidence="5">
    <location>
        <begin position="567"/>
        <end position="577"/>
    </location>
</feature>
<feature type="domain" description="PH" evidence="6">
    <location>
        <begin position="395"/>
        <end position="495"/>
    </location>
</feature>
<dbReference type="EMBL" id="FR912327">
    <property type="protein sequence ID" value="CDQ91808.1"/>
    <property type="molecule type" value="Genomic_DNA"/>
</dbReference>
<protein>
    <recommendedName>
        <fullName evidence="10">DH domain-containing protein</fullName>
    </recommendedName>
</protein>
<dbReference type="InterPro" id="IPR035899">
    <property type="entry name" value="DBL_dom_sf"/>
</dbReference>
<dbReference type="Pfam" id="PF22697">
    <property type="entry name" value="SOS1_NGEF_PH"/>
    <property type="match status" value="1"/>
</dbReference>
<dbReference type="PANTHER" id="PTHR13217">
    <property type="entry name" value="PLECKSTRIN HOMOLOGY DOMAIN-CONTAINING FAMILY G MEMBER 7"/>
    <property type="match status" value="1"/>
</dbReference>
<dbReference type="SUPFAM" id="SSF48065">
    <property type="entry name" value="DBL homology domain (DH-domain)"/>
    <property type="match status" value="1"/>
</dbReference>
<dbReference type="PROSITE" id="PS50003">
    <property type="entry name" value="PH_DOMAIN"/>
    <property type="match status" value="1"/>
</dbReference>
<feature type="compositionally biased region" description="Acidic residues" evidence="5">
    <location>
        <begin position="617"/>
        <end position="630"/>
    </location>
</feature>
<dbReference type="SUPFAM" id="SSF50729">
    <property type="entry name" value="PH domain-like"/>
    <property type="match status" value="1"/>
</dbReference>
<evidence type="ECO:0000259" key="7">
    <source>
        <dbReference type="PROSITE" id="PS50010"/>
    </source>
</evidence>
<feature type="compositionally biased region" description="Acidic residues" evidence="5">
    <location>
        <begin position="694"/>
        <end position="704"/>
    </location>
</feature>
<feature type="compositionally biased region" description="Polar residues" evidence="5">
    <location>
        <begin position="542"/>
        <end position="555"/>
    </location>
</feature>
<evidence type="ECO:0000313" key="8">
    <source>
        <dbReference type="EMBL" id="CDQ91808.1"/>
    </source>
</evidence>
<feature type="compositionally biased region" description="Basic and acidic residues" evidence="5">
    <location>
        <begin position="675"/>
        <end position="693"/>
    </location>
</feature>
<name>A0A060YIX5_ONCMY</name>
<accession>A0A060YIX5</accession>
<evidence type="ECO:0000259" key="6">
    <source>
        <dbReference type="PROSITE" id="PS50003"/>
    </source>
</evidence>
<comment type="subcellular location">
    <subcellularLocation>
        <location evidence="1">Cell projection</location>
    </subcellularLocation>
    <subcellularLocation>
        <location evidence="2">Cytoplasm</location>
    </subcellularLocation>
</comment>
<dbReference type="GO" id="GO:0030139">
    <property type="term" value="C:endocytic vesicle"/>
    <property type="evidence" value="ECO:0007669"/>
    <property type="project" value="TreeGrafter"/>
</dbReference>
<dbReference type="GO" id="GO:0005085">
    <property type="term" value="F:guanyl-nucleotide exchange factor activity"/>
    <property type="evidence" value="ECO:0007669"/>
    <property type="project" value="InterPro"/>
</dbReference>
<feature type="compositionally biased region" description="Low complexity" evidence="5">
    <location>
        <begin position="790"/>
        <end position="806"/>
    </location>
</feature>
<dbReference type="GO" id="GO:0030424">
    <property type="term" value="C:axon"/>
    <property type="evidence" value="ECO:0007669"/>
    <property type="project" value="TreeGrafter"/>
</dbReference>
<gene>
    <name evidence="8" type="ORF">GSONMT00022817001</name>
</gene>
<evidence type="ECO:0000256" key="1">
    <source>
        <dbReference type="ARBA" id="ARBA00004316"/>
    </source>
</evidence>
<evidence type="ECO:0008006" key="10">
    <source>
        <dbReference type="Google" id="ProtNLM"/>
    </source>
</evidence>
<dbReference type="FunFam" id="2.30.29.30:FF:000141">
    <property type="entry name" value="Pleckstrin homology domain-containing family G member 5"/>
    <property type="match status" value="1"/>
</dbReference>
<keyword evidence="3" id="KW-0963">Cytoplasm</keyword>
<reference evidence="8" key="1">
    <citation type="journal article" date="2014" name="Nat. Commun.">
        <title>The rainbow trout genome provides novel insights into evolution after whole-genome duplication in vertebrates.</title>
        <authorList>
            <person name="Berthelot C."/>
            <person name="Brunet F."/>
            <person name="Chalopin D."/>
            <person name="Juanchich A."/>
            <person name="Bernard M."/>
            <person name="Noel B."/>
            <person name="Bento P."/>
            <person name="Da Silva C."/>
            <person name="Labadie K."/>
            <person name="Alberti A."/>
            <person name="Aury J.M."/>
            <person name="Louis A."/>
            <person name="Dehais P."/>
            <person name="Bardou P."/>
            <person name="Montfort J."/>
            <person name="Klopp C."/>
            <person name="Cabau C."/>
            <person name="Gaspin C."/>
            <person name="Thorgaard G.H."/>
            <person name="Boussaha M."/>
            <person name="Quillet E."/>
            <person name="Guyomard R."/>
            <person name="Galiana D."/>
            <person name="Bobe J."/>
            <person name="Volff J.N."/>
            <person name="Genet C."/>
            <person name="Wincker P."/>
            <person name="Jaillon O."/>
            <person name="Roest Crollius H."/>
            <person name="Guiguen Y."/>
        </authorList>
    </citation>
    <scope>NUCLEOTIDE SEQUENCE [LARGE SCALE GENOMIC DNA]</scope>
</reference>
<dbReference type="InterPro" id="IPR001849">
    <property type="entry name" value="PH_domain"/>
</dbReference>
<proteinExistence type="predicted"/>
<dbReference type="SMART" id="SM00233">
    <property type="entry name" value="PH"/>
    <property type="match status" value="1"/>
</dbReference>
<dbReference type="CDD" id="cd13244">
    <property type="entry name" value="PH_PLEKHG5_G6"/>
    <property type="match status" value="1"/>
</dbReference>
<dbReference type="SMART" id="SM00325">
    <property type="entry name" value="RhoGEF"/>
    <property type="match status" value="1"/>
</dbReference>
<dbReference type="STRING" id="8022.A0A060YIX5"/>
<dbReference type="AlphaFoldDB" id="A0A060YIX5"/>
<dbReference type="InterPro" id="IPR055251">
    <property type="entry name" value="SOS1_NGEF_PH"/>
</dbReference>
<dbReference type="PaxDb" id="8022-A0A060YIX5"/>
<dbReference type="InterPro" id="IPR011993">
    <property type="entry name" value="PH-like_dom_sf"/>
</dbReference>
<feature type="region of interest" description="Disordered" evidence="5">
    <location>
        <begin position="516"/>
        <end position="723"/>
    </location>
</feature>
<dbReference type="PROSITE" id="PS50010">
    <property type="entry name" value="DH_2"/>
    <property type="match status" value="1"/>
</dbReference>
<dbReference type="GO" id="GO:0005886">
    <property type="term" value="C:plasma membrane"/>
    <property type="evidence" value="ECO:0007669"/>
    <property type="project" value="TreeGrafter"/>
</dbReference>
<keyword evidence="4" id="KW-0966">Cell projection</keyword>
<evidence type="ECO:0000256" key="4">
    <source>
        <dbReference type="ARBA" id="ARBA00023273"/>
    </source>
</evidence>
<dbReference type="InterPro" id="IPR000219">
    <property type="entry name" value="DH_dom"/>
</dbReference>
<sequence>MVTSCKLALNTGLSWFLQGQARRRKNITEFLGDASIPSPDSLTALSGSLPSVGAGPDSWKNRAASRFSGFFSSNTGAGAFGKEVDRMEQLQNKLQSYTLFGLPKVPPQLSFHHDSWEEEEEETSLTLEDSWTQLLDNHETLTRRQFHQQEAIWELLHTEATYIKKLRVITDLFLCGLLNLQESGLLTEVEPARLFSNIQDIVRLHTALWNQVMLPALEMARQARTLLNPTDLHHGFRTIGSRFKPYIRYCMEEEASMEYMRSLLRDNELFRIYVTWAETHKQCNRLKLADMLAKPHQRLTKYPLLLKAVLKKTDDSSSRDAVGGMVAWVEGFINSVDSQMRQREEQQKLAAISGRIDSYEAVEGSSEELEKILREFNRFDLMAPMRGTSPEETRQLHLEAALRMKEGKDSRMEVYCFLFTDLLLITKPVKRLEKVKVIRQPLLIHNVVCKELKDPGSFILIYLNEFKSAVAAYTFQANSATQGRSWVDAICNVQNQLQRMRTEEVLRQQVTLQRRLCGEEEEEENKSSNSTSSSPCMRNKDQQGPSHSDCSTETLSVMDIGEDSGEHQNPSATSTDSGGPLEKSLDSGTVTPPTGPEPLHCNPASPQDNLADRDPEPEQEGIMEGGEVELEPQCRSLSMDSAYGTLSPESLLRELDLQTRPGQSKGEETEEEGGIEGHEVEMESEKVVRKLMDEEVEKEEEEDSTSVGSQLSSLKPRRRPPVTARLRSLQSLNIKSISEDNLLQRFRDNAPDQSEHRSERAECLLCDTLRKAEARQVQRALAAAEACEGSNSQADSSSSDGETMSSPKRRKTHQHKKLTLAQLYRIRTTLVLNSTLTASEV</sequence>